<dbReference type="SMART" id="SM00355">
    <property type="entry name" value="ZnF_C2H2"/>
    <property type="match status" value="3"/>
</dbReference>
<accession>A0ABR4B0A3</accession>
<evidence type="ECO:0000256" key="4">
    <source>
        <dbReference type="ARBA" id="ARBA00022833"/>
    </source>
</evidence>
<feature type="compositionally biased region" description="Low complexity" evidence="5">
    <location>
        <begin position="261"/>
        <end position="277"/>
    </location>
</feature>
<evidence type="ECO:0000313" key="8">
    <source>
        <dbReference type="Proteomes" id="UP001590951"/>
    </source>
</evidence>
<evidence type="ECO:0000256" key="1">
    <source>
        <dbReference type="ARBA" id="ARBA00022723"/>
    </source>
</evidence>
<feature type="domain" description="C2H2-type" evidence="6">
    <location>
        <begin position="380"/>
        <end position="406"/>
    </location>
</feature>
<dbReference type="PANTHER" id="PTHR19818">
    <property type="entry name" value="ZINC FINGER PROTEIN ZIC AND GLI"/>
    <property type="match status" value="1"/>
</dbReference>
<feature type="domain" description="C2H2-type" evidence="6">
    <location>
        <begin position="346"/>
        <end position="375"/>
    </location>
</feature>
<dbReference type="SUPFAM" id="SSF57667">
    <property type="entry name" value="beta-beta-alpha zinc fingers"/>
    <property type="match status" value="1"/>
</dbReference>
<dbReference type="InterPro" id="IPR050329">
    <property type="entry name" value="GLI_C2H2-zinc-finger"/>
</dbReference>
<feature type="compositionally biased region" description="Low complexity" evidence="5">
    <location>
        <begin position="217"/>
        <end position="232"/>
    </location>
</feature>
<sequence length="438" mass="47941">MEMDEDEQAIRERNDPVELAKNAVSMVERGDRRSEDSHGSSKNENPRHAFLKIQTQTEPSISKKAVSGDSKIQQDPSLRASQPAVNGIPRPDENGSKTSHLPSRSRSPSNGDSDSAKLSPMVRRYTIPNSDRPTEALPAMVNSPASSSARSPNNQQSLPSLRQIQLEPLLDASRSSRSPYPMSNGTVNSSPMSAIAPRPSQFPSPQTGVNGVFNQQSPYSHHSPSHSGASPSTNMSPPAGKPGSQGYYSNGRTPQSEESTPQSAVSHRSSSSFSTVPSPHPNHMEIDRSQRPTLPPLPSMPKIPPNPAIIAAGSFKCDHPGCTAQPFLTQYLLNSHAKVHSQVRPHYCPVANCPRSESGKGFKRKNEMIRHGLVHESPGYICPFCPEREHKYPRPDNLQRHVRGNHSEKDMNDPQLREVLAQRCEGGNRGRRRRLGSG</sequence>
<dbReference type="PANTHER" id="PTHR19818:SF139">
    <property type="entry name" value="PAIR-RULE PROTEIN ODD-PAIRED"/>
    <property type="match status" value="1"/>
</dbReference>
<feature type="compositionally biased region" description="Pro residues" evidence="5">
    <location>
        <begin position="293"/>
        <end position="305"/>
    </location>
</feature>
<keyword evidence="1" id="KW-0479">Metal-binding</keyword>
<evidence type="ECO:0000256" key="5">
    <source>
        <dbReference type="SAM" id="MobiDB-lite"/>
    </source>
</evidence>
<proteinExistence type="predicted"/>
<dbReference type="InterPro" id="IPR013087">
    <property type="entry name" value="Znf_C2H2_type"/>
</dbReference>
<evidence type="ECO:0000313" key="7">
    <source>
        <dbReference type="EMBL" id="KAL2051322.1"/>
    </source>
</evidence>
<dbReference type="Gene3D" id="3.30.160.60">
    <property type="entry name" value="Classic Zinc Finger"/>
    <property type="match status" value="1"/>
</dbReference>
<keyword evidence="2" id="KW-0677">Repeat</keyword>
<keyword evidence="8" id="KW-1185">Reference proteome</keyword>
<organism evidence="7 8">
    <name type="scientific">Lepraria finkii</name>
    <dbReference type="NCBI Taxonomy" id="1340010"/>
    <lineage>
        <taxon>Eukaryota</taxon>
        <taxon>Fungi</taxon>
        <taxon>Dikarya</taxon>
        <taxon>Ascomycota</taxon>
        <taxon>Pezizomycotina</taxon>
        <taxon>Lecanoromycetes</taxon>
        <taxon>OSLEUM clade</taxon>
        <taxon>Lecanoromycetidae</taxon>
        <taxon>Lecanorales</taxon>
        <taxon>Lecanorineae</taxon>
        <taxon>Stereocaulaceae</taxon>
        <taxon>Lepraria</taxon>
    </lineage>
</organism>
<evidence type="ECO:0000256" key="2">
    <source>
        <dbReference type="ARBA" id="ARBA00022737"/>
    </source>
</evidence>
<dbReference type="Proteomes" id="UP001590951">
    <property type="component" value="Unassembled WGS sequence"/>
</dbReference>
<dbReference type="EMBL" id="JBHFEH010000036">
    <property type="protein sequence ID" value="KAL2051322.1"/>
    <property type="molecule type" value="Genomic_DNA"/>
</dbReference>
<feature type="compositionally biased region" description="Low complexity" evidence="5">
    <location>
        <begin position="143"/>
        <end position="157"/>
    </location>
</feature>
<feature type="compositionally biased region" description="Polar residues" evidence="5">
    <location>
        <begin position="201"/>
        <end position="216"/>
    </location>
</feature>
<evidence type="ECO:0000256" key="3">
    <source>
        <dbReference type="ARBA" id="ARBA00022771"/>
    </source>
</evidence>
<feature type="region of interest" description="Disordered" evidence="5">
    <location>
        <begin position="396"/>
        <end position="416"/>
    </location>
</feature>
<name>A0ABR4B0A3_9LECA</name>
<evidence type="ECO:0000259" key="6">
    <source>
        <dbReference type="SMART" id="SM00355"/>
    </source>
</evidence>
<feature type="compositionally biased region" description="Basic and acidic residues" evidence="5">
    <location>
        <begin position="28"/>
        <end position="47"/>
    </location>
</feature>
<feature type="compositionally biased region" description="Polar residues" evidence="5">
    <location>
        <begin position="96"/>
        <end position="113"/>
    </location>
</feature>
<protein>
    <recommendedName>
        <fullName evidence="6">C2H2-type domain-containing protein</fullName>
    </recommendedName>
</protein>
<feature type="region of interest" description="Disordered" evidence="5">
    <location>
        <begin position="1"/>
        <end position="305"/>
    </location>
</feature>
<feature type="compositionally biased region" description="Basic and acidic residues" evidence="5">
    <location>
        <begin position="8"/>
        <end position="18"/>
    </location>
</feature>
<keyword evidence="4" id="KW-0862">Zinc</keyword>
<feature type="compositionally biased region" description="Polar residues" evidence="5">
    <location>
        <begin position="173"/>
        <end position="192"/>
    </location>
</feature>
<dbReference type="InterPro" id="IPR036236">
    <property type="entry name" value="Znf_C2H2_sf"/>
</dbReference>
<feature type="compositionally biased region" description="Polar residues" evidence="5">
    <location>
        <begin position="70"/>
        <end position="84"/>
    </location>
</feature>
<comment type="caution">
    <text evidence="7">The sequence shown here is derived from an EMBL/GenBank/DDBJ whole genome shotgun (WGS) entry which is preliminary data.</text>
</comment>
<feature type="domain" description="C2H2-type" evidence="6">
    <location>
        <begin position="315"/>
        <end position="340"/>
    </location>
</feature>
<reference evidence="7 8" key="1">
    <citation type="submission" date="2024-09" db="EMBL/GenBank/DDBJ databases">
        <title>Rethinking Asexuality: The Enigmatic Case of Functional Sexual Genes in Lepraria (Stereocaulaceae).</title>
        <authorList>
            <person name="Doellman M."/>
            <person name="Sun Y."/>
            <person name="Barcenas-Pena A."/>
            <person name="Lumbsch H.T."/>
            <person name="Grewe F."/>
        </authorList>
    </citation>
    <scope>NUCLEOTIDE SEQUENCE [LARGE SCALE GENOMIC DNA]</scope>
    <source>
        <strain evidence="7 8">Grewe 0041</strain>
    </source>
</reference>
<gene>
    <name evidence="7" type="ORF">ABVK25_008374</name>
</gene>
<feature type="compositionally biased region" description="Polar residues" evidence="5">
    <location>
        <begin position="246"/>
        <end position="260"/>
    </location>
</feature>
<keyword evidence="3" id="KW-0863">Zinc-finger</keyword>